<dbReference type="AlphaFoldDB" id="A0A0K1PXJ6"/>
<protein>
    <submittedName>
        <fullName evidence="2">Uncharacterized protein</fullName>
    </submittedName>
</protein>
<evidence type="ECO:0000313" key="2">
    <source>
        <dbReference type="EMBL" id="AKU98121.1"/>
    </source>
</evidence>
<evidence type="ECO:0000313" key="3">
    <source>
        <dbReference type="Proteomes" id="UP000064967"/>
    </source>
</evidence>
<proteinExistence type="predicted"/>
<feature type="region of interest" description="Disordered" evidence="1">
    <location>
        <begin position="1"/>
        <end position="20"/>
    </location>
</feature>
<dbReference type="KEGG" id="llu:AKJ09_04785"/>
<dbReference type="STRING" id="1391654.AKJ09_04785"/>
<evidence type="ECO:0000256" key="1">
    <source>
        <dbReference type="SAM" id="MobiDB-lite"/>
    </source>
</evidence>
<accession>A0A0K1PXJ6</accession>
<reference evidence="2 3" key="1">
    <citation type="submission" date="2015-08" db="EMBL/GenBank/DDBJ databases">
        <authorList>
            <person name="Babu N.S."/>
            <person name="Beckwith C.J."/>
            <person name="Beseler K.G."/>
            <person name="Brison A."/>
            <person name="Carone J.V."/>
            <person name="Caskin T.P."/>
            <person name="Diamond M."/>
            <person name="Durham M.E."/>
            <person name="Foxe J.M."/>
            <person name="Go M."/>
            <person name="Henderson B.A."/>
            <person name="Jones I.B."/>
            <person name="McGettigan J.A."/>
            <person name="Micheletti S.J."/>
            <person name="Nasrallah M.E."/>
            <person name="Ortiz D."/>
            <person name="Piller C.R."/>
            <person name="Privatt S.R."/>
            <person name="Schneider S.L."/>
            <person name="Sharp S."/>
            <person name="Smith T.C."/>
            <person name="Stanton J.D."/>
            <person name="Ullery H.E."/>
            <person name="Wilson R.J."/>
            <person name="Serrano M.G."/>
            <person name="Buck G."/>
            <person name="Lee V."/>
            <person name="Wang Y."/>
            <person name="Carvalho R."/>
            <person name="Voegtly L."/>
            <person name="Shi R."/>
            <person name="Duckworth R."/>
            <person name="Johnson A."/>
            <person name="Loviza R."/>
            <person name="Walstead R."/>
            <person name="Shah Z."/>
            <person name="Kiflezghi M."/>
            <person name="Wade K."/>
            <person name="Ball S.L."/>
            <person name="Bradley K.W."/>
            <person name="Asai D.J."/>
            <person name="Bowman C.A."/>
            <person name="Russell D.A."/>
            <person name="Pope W.H."/>
            <person name="Jacobs-Sera D."/>
            <person name="Hendrix R.W."/>
            <person name="Hatfull G.F."/>
        </authorList>
    </citation>
    <scope>NUCLEOTIDE SEQUENCE [LARGE SCALE GENOMIC DNA]</scope>
    <source>
        <strain evidence="2 3">DSM 27648</strain>
    </source>
</reference>
<dbReference type="Proteomes" id="UP000064967">
    <property type="component" value="Chromosome"/>
</dbReference>
<organism evidence="2 3">
    <name type="scientific">Labilithrix luteola</name>
    <dbReference type="NCBI Taxonomy" id="1391654"/>
    <lineage>
        <taxon>Bacteria</taxon>
        <taxon>Pseudomonadati</taxon>
        <taxon>Myxococcota</taxon>
        <taxon>Polyangia</taxon>
        <taxon>Polyangiales</taxon>
        <taxon>Labilitrichaceae</taxon>
        <taxon>Labilithrix</taxon>
    </lineage>
</organism>
<dbReference type="EMBL" id="CP012333">
    <property type="protein sequence ID" value="AKU98121.1"/>
    <property type="molecule type" value="Genomic_DNA"/>
</dbReference>
<gene>
    <name evidence="2" type="ORF">AKJ09_04785</name>
</gene>
<name>A0A0K1PXJ6_9BACT</name>
<keyword evidence="3" id="KW-1185">Reference proteome</keyword>
<sequence>MGSVSSPLKREESWPPGITTSRVLSGRESVALIALASDGVRAPEHTAYQWAESFEHV</sequence>